<evidence type="ECO:0000256" key="5">
    <source>
        <dbReference type="ARBA" id="ARBA00022755"/>
    </source>
</evidence>
<feature type="domain" description="PurM-like N-terminal" evidence="8">
    <location>
        <begin position="311"/>
        <end position="434"/>
    </location>
</feature>
<dbReference type="Gene3D" id="3.30.1280.10">
    <property type="entry name" value="Phosphoribosylformylglycinamidine synthase subunit PurS"/>
    <property type="match status" value="1"/>
</dbReference>
<dbReference type="EC" id="6.3.5.3" evidence="11"/>
<organism evidence="11">
    <name type="scientific">hydrothermal vent metagenome</name>
    <dbReference type="NCBI Taxonomy" id="652676"/>
    <lineage>
        <taxon>unclassified sequences</taxon>
        <taxon>metagenomes</taxon>
        <taxon>ecological metagenomes</taxon>
    </lineage>
</organism>
<keyword evidence="7" id="KW-0460">Magnesium</keyword>
<dbReference type="Pfam" id="PF02769">
    <property type="entry name" value="AIRS_C"/>
    <property type="match status" value="2"/>
</dbReference>
<dbReference type="InterPro" id="IPR010918">
    <property type="entry name" value="PurM-like_C_dom"/>
</dbReference>
<evidence type="ECO:0000256" key="7">
    <source>
        <dbReference type="ARBA" id="ARBA00022842"/>
    </source>
</evidence>
<dbReference type="SUPFAM" id="SSF55326">
    <property type="entry name" value="PurM N-terminal domain-like"/>
    <property type="match status" value="2"/>
</dbReference>
<dbReference type="GO" id="GO:0004642">
    <property type="term" value="F:phosphoribosylformylglycinamidine synthase activity"/>
    <property type="evidence" value="ECO:0007669"/>
    <property type="project" value="UniProtKB-EC"/>
</dbReference>
<dbReference type="Gene3D" id="3.90.650.10">
    <property type="entry name" value="PurM-like C-terminal domain"/>
    <property type="match status" value="2"/>
</dbReference>
<dbReference type="SUPFAM" id="SSF56042">
    <property type="entry name" value="PurM C-terminal domain-like"/>
    <property type="match status" value="2"/>
</dbReference>
<gene>
    <name evidence="11" type="ORF">MNBD_PLANCTO03-2027</name>
</gene>
<evidence type="ECO:0000259" key="10">
    <source>
        <dbReference type="Pfam" id="PF18072"/>
    </source>
</evidence>
<dbReference type="Pfam" id="PF18072">
    <property type="entry name" value="FGAR-AT_linker"/>
    <property type="match status" value="1"/>
</dbReference>
<dbReference type="HAMAP" id="MF_00420">
    <property type="entry name" value="PurL_2"/>
    <property type="match status" value="1"/>
</dbReference>
<dbReference type="InterPro" id="IPR036676">
    <property type="entry name" value="PurM-like_C_sf"/>
</dbReference>
<dbReference type="EMBL" id="UOGK01000061">
    <property type="protein sequence ID" value="VAX36468.1"/>
    <property type="molecule type" value="Genomic_DNA"/>
</dbReference>
<evidence type="ECO:0000256" key="1">
    <source>
        <dbReference type="ARBA" id="ARBA00022490"/>
    </source>
</evidence>
<dbReference type="InterPro" id="IPR010074">
    <property type="entry name" value="PRibForGlyAmidine_synth_PurL"/>
</dbReference>
<feature type="domain" description="PurM-like C-terminal" evidence="9">
    <location>
        <begin position="842"/>
        <end position="974"/>
    </location>
</feature>
<dbReference type="CDD" id="cd02203">
    <property type="entry name" value="PurL_repeat1"/>
    <property type="match status" value="1"/>
</dbReference>
<feature type="domain" description="PurM-like C-terminal" evidence="9">
    <location>
        <begin position="445"/>
        <end position="591"/>
    </location>
</feature>
<dbReference type="Gene3D" id="1.10.8.750">
    <property type="entry name" value="Phosphoribosylformylglycinamidine synthase, linker domain"/>
    <property type="match status" value="1"/>
</dbReference>
<dbReference type="PANTHER" id="PTHR43555">
    <property type="entry name" value="PHOSPHORIBOSYLFORMYLGLYCINAMIDINE SYNTHASE SUBUNIT PURL"/>
    <property type="match status" value="1"/>
</dbReference>
<dbReference type="AlphaFoldDB" id="A0A3B1DKE0"/>
<dbReference type="GO" id="GO:0046872">
    <property type="term" value="F:metal ion binding"/>
    <property type="evidence" value="ECO:0007669"/>
    <property type="project" value="UniProtKB-KW"/>
</dbReference>
<evidence type="ECO:0000259" key="8">
    <source>
        <dbReference type="Pfam" id="PF00586"/>
    </source>
</evidence>
<dbReference type="CDD" id="cd02204">
    <property type="entry name" value="PurL_repeat2"/>
    <property type="match status" value="1"/>
</dbReference>
<evidence type="ECO:0000256" key="2">
    <source>
        <dbReference type="ARBA" id="ARBA00022598"/>
    </source>
</evidence>
<dbReference type="Pfam" id="PF00586">
    <property type="entry name" value="AIRS"/>
    <property type="match status" value="2"/>
</dbReference>
<dbReference type="InterPro" id="IPR016188">
    <property type="entry name" value="PurM-like_N"/>
</dbReference>
<keyword evidence="6" id="KW-0067">ATP-binding</keyword>
<keyword evidence="3" id="KW-0479">Metal-binding</keyword>
<keyword evidence="2 11" id="KW-0436">Ligase</keyword>
<name>A0A3B1DKE0_9ZZZZ</name>
<dbReference type="GO" id="GO:0006189">
    <property type="term" value="P:'de novo' IMP biosynthetic process"/>
    <property type="evidence" value="ECO:0007669"/>
    <property type="project" value="InterPro"/>
</dbReference>
<evidence type="ECO:0000256" key="4">
    <source>
        <dbReference type="ARBA" id="ARBA00022741"/>
    </source>
</evidence>
<evidence type="ECO:0000313" key="11">
    <source>
        <dbReference type="EMBL" id="VAX36468.1"/>
    </source>
</evidence>
<dbReference type="Gene3D" id="3.30.1330.10">
    <property type="entry name" value="PurM-like, N-terminal domain"/>
    <property type="match status" value="2"/>
</dbReference>
<dbReference type="GO" id="GO:0005524">
    <property type="term" value="F:ATP binding"/>
    <property type="evidence" value="ECO:0007669"/>
    <property type="project" value="UniProtKB-KW"/>
</dbReference>
<keyword evidence="1" id="KW-0963">Cytoplasm</keyword>
<accession>A0A3B1DKE0</accession>
<keyword evidence="4" id="KW-0547">Nucleotide-binding</keyword>
<keyword evidence="5" id="KW-0658">Purine biosynthesis</keyword>
<dbReference type="PANTHER" id="PTHR43555:SF1">
    <property type="entry name" value="PHOSPHORIBOSYLFORMYLGLYCINAMIDINE SYNTHASE SUBUNIT PURL"/>
    <property type="match status" value="1"/>
</dbReference>
<dbReference type="InterPro" id="IPR036921">
    <property type="entry name" value="PurM-like_N_sf"/>
</dbReference>
<feature type="domain" description="Phosphoribosylformylglycinamidine synthase linker" evidence="10">
    <location>
        <begin position="190"/>
        <end position="239"/>
    </location>
</feature>
<evidence type="ECO:0000259" key="9">
    <source>
        <dbReference type="Pfam" id="PF02769"/>
    </source>
</evidence>
<dbReference type="InterPro" id="IPR036604">
    <property type="entry name" value="PurS-like_sf"/>
</dbReference>
<evidence type="ECO:0000256" key="3">
    <source>
        <dbReference type="ARBA" id="ARBA00022723"/>
    </source>
</evidence>
<proteinExistence type="inferred from homology"/>
<reference evidence="11" key="1">
    <citation type="submission" date="2018-06" db="EMBL/GenBank/DDBJ databases">
        <authorList>
            <person name="Zhirakovskaya E."/>
        </authorList>
    </citation>
    <scope>NUCLEOTIDE SEQUENCE</scope>
</reference>
<feature type="domain" description="PurM-like N-terminal" evidence="8">
    <location>
        <begin position="728"/>
        <end position="829"/>
    </location>
</feature>
<sequence length="1016" mass="108343">MPTAVKTTTPAVHRFEIHPAQGQADPRGRRVLAEATALGYRLDTVTATRVYLIEAPLDTQAARRLGNALLADAVVDEWREGVRPLTPGAVSLEVHPLPGVMDPAAQSVRNAAAELLGLDTRDIRVSTGWRYDLLGLDADKAPEIARHLLSNAVVNAVHTEPFCPEHLPVGHASEFRLTHIPIRDLDDAALERLSREAHLFLSLEEMQTIREEYQTLKREPTDIELETLAQTWSEHCVHKTLKSTIRYTRAPQSPGIQIPGLDAPDQLARPGHTLNEDGSVTIDNLLKRTVAAATFELIDEGLDWTLSVFKDNAGIIAFDDDHALCIKVETHNHPSALEPYGGAATGIGGCIRDIIGTGLSAKPIANTDVFCVAHPDLAEVPTGCLPPRRILTEVVAGVRDYGNRMGIPTLNGAVAFDNRFVGNPLVFCGCIGIMPRDLVEGDAAPGDLIVALGGRTGRDGIHGATFSSAELTDTHADEFSHAVQIGNAIEEKRTLDAILRARDAGDAPLFRAITDCGAGGFSSAVGEMGEQIGATVHLDRAPLKYEGLSYTEIWISEAQERMVLAVPKENLDALKAICDEEHVELAVLGTFGTPNVELILHYQGTEVGRLPMKFLHEGLPQPTREAVWDTQPYKAPRASEGTAPGTSPLRGDSSASALLALLAHPDIASKHWIIRQYDHEVQGNTILRPLVGPGGRGPGDASVIEPVPGSGRGLAIGCGLAIGMGDPEAGGDPYMAAIAGIDECVRNLVCVGADPTRIAILDNFCWPGCTKPKNLGSLVRAATGCYDGAKAYRTPFVSGKDSLNNQFTTEDGRTIEIPPTLLITGMGIVHDLGRCITMDAKQPGHVLLLVGETTNALGGSHYTQLFGYAEDTRNAAMPAFDPTTGARTARAVAACIAAGLVESAHDCSDGGLAVAAAEMCIASHSPERPIGIELADPPEPLTPAAWLFAENPGRFVLEIPAQKLEQVQQTIAELAPDVAVHRLGMLNDSGRLHCGALGLDISIDDCTAAWRGTLDW</sequence>
<evidence type="ECO:0000256" key="6">
    <source>
        <dbReference type="ARBA" id="ARBA00022840"/>
    </source>
</evidence>
<dbReference type="InterPro" id="IPR041609">
    <property type="entry name" value="PurL_linker"/>
</dbReference>
<protein>
    <submittedName>
        <fullName evidence="11">Phosphoribosylformylglycinamidine synthase, PurS subunit / Phosphoribosylformylglycinamidine synthase, synthetase subunit</fullName>
        <ecNumber evidence="11">6.3.5.3</ecNumber>
    </submittedName>
</protein>